<dbReference type="InterPro" id="IPR000691">
    <property type="entry name" value="Prot_inh_I16_SSI"/>
</dbReference>
<dbReference type="GO" id="GO:0005576">
    <property type="term" value="C:extracellular region"/>
    <property type="evidence" value="ECO:0007669"/>
    <property type="project" value="UniProtKB-SubCell"/>
</dbReference>
<dbReference type="EMBL" id="QGUI01001079">
    <property type="protein sequence ID" value="PZM88578.1"/>
    <property type="molecule type" value="Genomic_DNA"/>
</dbReference>
<accession>A0A2W4IQF4</accession>
<evidence type="ECO:0000256" key="5">
    <source>
        <dbReference type="ARBA" id="ARBA00022690"/>
    </source>
</evidence>
<evidence type="ECO:0000256" key="7">
    <source>
        <dbReference type="ARBA" id="ARBA00023157"/>
    </source>
</evidence>
<proteinExistence type="inferred from homology"/>
<comment type="subunit">
    <text evidence="3">Homodimer.</text>
</comment>
<dbReference type="Pfam" id="PF00720">
    <property type="entry name" value="SSI"/>
    <property type="match status" value="1"/>
</dbReference>
<dbReference type="InterPro" id="IPR020054">
    <property type="entry name" value="Prot_inh_SSI_I16_CS"/>
</dbReference>
<evidence type="ECO:0000256" key="6">
    <source>
        <dbReference type="ARBA" id="ARBA00022900"/>
    </source>
</evidence>
<dbReference type="PRINTS" id="PR00294">
    <property type="entry name" value="SSBTLNINHBTR"/>
</dbReference>
<keyword evidence="10" id="KW-0645">Protease</keyword>
<evidence type="ECO:0000256" key="4">
    <source>
        <dbReference type="ARBA" id="ARBA00022525"/>
    </source>
</evidence>
<dbReference type="InterPro" id="IPR036819">
    <property type="entry name" value="Subtilisin_inhibitor-like_sf"/>
</dbReference>
<feature type="domain" description="Subtilisin inhibitor" evidence="9">
    <location>
        <begin position="57"/>
        <end position="139"/>
    </location>
</feature>
<reference evidence="10" key="1">
    <citation type="submission" date="2018-05" db="EMBL/GenBank/DDBJ databases">
        <authorList>
            <person name="Lanie J.A."/>
            <person name="Ng W.-L."/>
            <person name="Kazmierczak K.M."/>
            <person name="Andrzejewski T.M."/>
            <person name="Davidsen T.M."/>
            <person name="Wayne K.J."/>
            <person name="Tettelin H."/>
            <person name="Glass J.I."/>
            <person name="Rusch D."/>
            <person name="Podicherti R."/>
            <person name="Tsui H.-C.T."/>
            <person name="Winkler M.E."/>
        </authorList>
    </citation>
    <scope>NUCLEOTIDE SEQUENCE</scope>
    <source>
        <strain evidence="10">ZC4RG45</strain>
    </source>
</reference>
<evidence type="ECO:0000259" key="9">
    <source>
        <dbReference type="Pfam" id="PF00720"/>
    </source>
</evidence>
<dbReference type="GO" id="GO:0004867">
    <property type="term" value="F:serine-type endopeptidase inhibitor activity"/>
    <property type="evidence" value="ECO:0007669"/>
    <property type="project" value="UniProtKB-KW"/>
</dbReference>
<keyword evidence="4" id="KW-0964">Secreted</keyword>
<dbReference type="PROSITE" id="PS00999">
    <property type="entry name" value="SSI"/>
    <property type="match status" value="1"/>
</dbReference>
<comment type="subcellular location">
    <subcellularLocation>
        <location evidence="1">Secreted</location>
    </subcellularLocation>
</comment>
<sequence length="153" mass="16242">MGRFSPSRRSVVAASGVGWHSVSGVMRVSRLATVLVMPALLLGVLQPGVSAGQPRASQLHLVVEDESGASTGVALECDPAGGTHPRADEACAVLTETNGDAAAVSYSEDPCVLIYRPVHARLIGHWQGRAVRYAETFPNRCVMRTEKGPLFDF</sequence>
<gene>
    <name evidence="10" type="ORF">DIU77_20265</name>
</gene>
<evidence type="ECO:0000256" key="1">
    <source>
        <dbReference type="ARBA" id="ARBA00004613"/>
    </source>
</evidence>
<evidence type="ECO:0000256" key="2">
    <source>
        <dbReference type="ARBA" id="ARBA00010472"/>
    </source>
</evidence>
<keyword evidence="7" id="KW-1015">Disulfide bond</keyword>
<comment type="caution">
    <text evidence="10">The sequence shown here is derived from an EMBL/GenBank/DDBJ whole genome shotgun (WGS) entry which is preliminary data.</text>
</comment>
<dbReference type="Gene3D" id="3.30.350.10">
    <property type="entry name" value="Subtilisin inhibitor-like"/>
    <property type="match status" value="1"/>
</dbReference>
<dbReference type="STRING" id="1111738.GCA_000427905_02345"/>
<dbReference type="SUPFAM" id="SSF55399">
    <property type="entry name" value="Subtilisin inhibitor"/>
    <property type="match status" value="1"/>
</dbReference>
<dbReference type="InterPro" id="IPR023549">
    <property type="entry name" value="Subtilisin_inhibitor"/>
</dbReference>
<name>A0A2W4IQF4_9PSEU</name>
<dbReference type="GO" id="GO:0006508">
    <property type="term" value="P:proteolysis"/>
    <property type="evidence" value="ECO:0007669"/>
    <property type="project" value="UniProtKB-KW"/>
</dbReference>
<protein>
    <submittedName>
        <fullName evidence="10">Protease</fullName>
    </submittedName>
</protein>
<evidence type="ECO:0000256" key="3">
    <source>
        <dbReference type="ARBA" id="ARBA00011738"/>
    </source>
</evidence>
<keyword evidence="6 8" id="KW-0722">Serine protease inhibitor</keyword>
<dbReference type="GO" id="GO:0008233">
    <property type="term" value="F:peptidase activity"/>
    <property type="evidence" value="ECO:0007669"/>
    <property type="project" value="UniProtKB-KW"/>
</dbReference>
<keyword evidence="5 8" id="KW-0646">Protease inhibitor</keyword>
<dbReference type="AlphaFoldDB" id="A0A2W4IQF4"/>
<comment type="similarity">
    <text evidence="2 8">Belongs to the protease inhibitor I16 (SSI) family.</text>
</comment>
<keyword evidence="10" id="KW-0378">Hydrolase</keyword>
<organism evidence="10">
    <name type="scientific">Thermocrispum agreste</name>
    <dbReference type="NCBI Taxonomy" id="37925"/>
    <lineage>
        <taxon>Bacteria</taxon>
        <taxon>Bacillati</taxon>
        <taxon>Actinomycetota</taxon>
        <taxon>Actinomycetes</taxon>
        <taxon>Pseudonocardiales</taxon>
        <taxon>Pseudonocardiaceae</taxon>
        <taxon>Thermocrispum</taxon>
    </lineage>
</organism>
<evidence type="ECO:0000256" key="8">
    <source>
        <dbReference type="RuleBase" id="RU003471"/>
    </source>
</evidence>
<evidence type="ECO:0000313" key="10">
    <source>
        <dbReference type="EMBL" id="PZM88578.1"/>
    </source>
</evidence>